<protein>
    <submittedName>
        <fullName evidence="1">Uncharacterized protein</fullName>
    </submittedName>
</protein>
<name>A0AA46QTE1_VIBPH</name>
<dbReference type="AlphaFoldDB" id="A0AA46QTE1"/>
<comment type="caution">
    <text evidence="1">The sequence shown here is derived from an EMBL/GenBank/DDBJ whole genome shotgun (WGS) entry which is preliminary data.</text>
</comment>
<gene>
    <name evidence="1" type="ORF">FVP01_24670</name>
</gene>
<reference evidence="1 2" key="1">
    <citation type="submission" date="2019-08" db="EMBL/GenBank/DDBJ databases">
        <title>Emerging of two pre-pandemic pathogenic O4:KUT lineages of Vibrio parahaemolyticus in coastal eastern China.</title>
        <authorList>
            <person name="Yu H."/>
        </authorList>
    </citation>
    <scope>NUCLEOTIDE SEQUENCE [LARGE SCALE GENOMIC DNA]</scope>
    <source>
        <strain evidence="1 2">HZ17-383</strain>
    </source>
</reference>
<organism evidence="1 2">
    <name type="scientific">Vibrio parahaemolyticus</name>
    <dbReference type="NCBI Taxonomy" id="670"/>
    <lineage>
        <taxon>Bacteria</taxon>
        <taxon>Pseudomonadati</taxon>
        <taxon>Pseudomonadota</taxon>
        <taxon>Gammaproteobacteria</taxon>
        <taxon>Vibrionales</taxon>
        <taxon>Vibrionaceae</taxon>
        <taxon>Vibrio</taxon>
    </lineage>
</organism>
<accession>A0AA46QTE1</accession>
<dbReference type="Proteomes" id="UP000321504">
    <property type="component" value="Unassembled WGS sequence"/>
</dbReference>
<proteinExistence type="predicted"/>
<sequence>MEASETYEFVKSLVRQAELDLDTDTLVNTFKELDWQVSGEFNYMRMDVQKVESDGSRVRLYYKSYDPSGPFQNLPDVSKIQVQLIQGNAVIDELIVRFDG</sequence>
<evidence type="ECO:0000313" key="1">
    <source>
        <dbReference type="EMBL" id="TXN12229.1"/>
    </source>
</evidence>
<dbReference type="EMBL" id="VRMQ01000018">
    <property type="protein sequence ID" value="TXN12229.1"/>
    <property type="molecule type" value="Genomic_DNA"/>
</dbReference>
<evidence type="ECO:0000313" key="2">
    <source>
        <dbReference type="Proteomes" id="UP000321504"/>
    </source>
</evidence>
<dbReference type="RefSeq" id="WP_147725135.1">
    <property type="nucleotide sequence ID" value="NZ_VRMQ01000018.1"/>
</dbReference>